<evidence type="ECO:0000313" key="1">
    <source>
        <dbReference type="EMBL" id="MDQ9171725.1"/>
    </source>
</evidence>
<sequence length="170" mass="19353">MPDRFIDLDGKDLKRVFKRSNLFEGKILLTSGYPDVKNYFNWEPIGEFTHSTSVQRHITTGICRFDDGGPFISFEGTEGSQMYEDLNGMSGGVIFDVQEKAVNTKWCGLAVTAGDEIMRFIPADLVLPAILDYEKTEAEVIDPAFERELTLQEQMEIYAQYLRNTYATIK</sequence>
<proteinExistence type="predicted"/>
<gene>
    <name evidence="1" type="ORF">Q8A64_15025</name>
</gene>
<accession>A0ABU1BRT0</accession>
<dbReference type="Proteomes" id="UP001225596">
    <property type="component" value="Unassembled WGS sequence"/>
</dbReference>
<reference evidence="1 2" key="1">
    <citation type="submission" date="2023-08" db="EMBL/GenBank/DDBJ databases">
        <title>Oxalobacteraceae gen .nov., isolated from river sludge outside the plant.</title>
        <authorList>
            <person name="Zhao S.Y."/>
        </authorList>
    </citation>
    <scope>NUCLEOTIDE SEQUENCE [LARGE SCALE GENOMIC DNA]</scope>
    <source>
        <strain evidence="1 2">R-40</strain>
    </source>
</reference>
<organism evidence="1 2">
    <name type="scientific">Keguizhuia sedimenti</name>
    <dbReference type="NCBI Taxonomy" id="3064264"/>
    <lineage>
        <taxon>Bacteria</taxon>
        <taxon>Pseudomonadati</taxon>
        <taxon>Pseudomonadota</taxon>
        <taxon>Betaproteobacteria</taxon>
        <taxon>Burkholderiales</taxon>
        <taxon>Oxalobacteraceae</taxon>
        <taxon>Keguizhuia</taxon>
    </lineage>
</organism>
<dbReference type="RefSeq" id="WP_338437670.1">
    <property type="nucleotide sequence ID" value="NZ_JAUYVH010000012.1"/>
</dbReference>
<evidence type="ECO:0000313" key="2">
    <source>
        <dbReference type="Proteomes" id="UP001225596"/>
    </source>
</evidence>
<comment type="caution">
    <text evidence="1">The sequence shown here is derived from an EMBL/GenBank/DDBJ whole genome shotgun (WGS) entry which is preliminary data.</text>
</comment>
<name>A0ABU1BRT0_9BURK</name>
<dbReference type="EMBL" id="JAUYVH010000012">
    <property type="protein sequence ID" value="MDQ9171725.1"/>
    <property type="molecule type" value="Genomic_DNA"/>
</dbReference>
<protein>
    <submittedName>
        <fullName evidence="1">Uncharacterized protein</fullName>
    </submittedName>
</protein>
<keyword evidence="2" id="KW-1185">Reference proteome</keyword>